<keyword evidence="6" id="KW-0949">S-adenosyl-L-methionine</keyword>
<dbReference type="InterPro" id="IPR001433">
    <property type="entry name" value="OxRdtase_FAD/NAD-bd"/>
</dbReference>
<evidence type="ECO:0000256" key="7">
    <source>
        <dbReference type="ARBA" id="ARBA00022827"/>
    </source>
</evidence>
<dbReference type="PRINTS" id="PR00369">
    <property type="entry name" value="FLAVODOXIN"/>
</dbReference>
<dbReference type="GO" id="GO:0050667">
    <property type="term" value="P:homocysteine metabolic process"/>
    <property type="evidence" value="ECO:0007669"/>
    <property type="project" value="TreeGrafter"/>
</dbReference>
<dbReference type="Gene3D" id="3.40.50.360">
    <property type="match status" value="1"/>
</dbReference>
<evidence type="ECO:0000259" key="14">
    <source>
        <dbReference type="PROSITE" id="PS51384"/>
    </source>
</evidence>
<dbReference type="Pfam" id="PF00667">
    <property type="entry name" value="FAD_binding_1"/>
    <property type="match status" value="1"/>
</dbReference>
<dbReference type="GO" id="GO:0009086">
    <property type="term" value="P:methionine biosynthetic process"/>
    <property type="evidence" value="ECO:0007669"/>
    <property type="project" value="UniProtKB-KW"/>
</dbReference>
<dbReference type="AlphaFoldDB" id="A0A9W7XQ56"/>
<dbReference type="InterPro" id="IPR017927">
    <property type="entry name" value="FAD-bd_FR_type"/>
</dbReference>
<evidence type="ECO:0000256" key="10">
    <source>
        <dbReference type="ARBA" id="ARBA00023167"/>
    </source>
</evidence>
<dbReference type="InterPro" id="IPR039261">
    <property type="entry name" value="FNR_nucleotide-bd"/>
</dbReference>
<sequence length="708" mass="77739">MSDGFKDSTVAFLYASQTGNAESICYKIYEEAVSRGFQATYHVLDDYRKFNFDSLRTAVFVVSTTGDGDPPDNSARFWRVLRRTSKDPKAYGHLRYTVLGLGDTNYSNFCNTAVRLDKQLREAGAQTFYPRALADDATGLEDVVEPWIDGLWAPLAKVAVCGSGENTREASVAVEDAEQAARLVVDESSDVDGIADAVGAMSLAAVHQPLVLDFRAMAGLQKLTGTPRLPAAICSAVPSEKASADRDADLSTCPPWHEALVSEHEGDSALRPFVATITGYRQLTSADAVKRTLLLDIRLPESERTDVCVAGDSFNVFAPNDASLVSALLRRLDVSGDDLVALKSLDDRVELPVHLQRFQKGRYTVRDILTWSADLASAPKKHTLRALAECCTDTRDRERLLFLASRQGSAVFDELRRQAPNIVDLLHAFASCKPSIARLIELLPSLAPRAYSICNAPGNGLWRIAFNVVEYALEASDPFSASEDQRVSIERRGLCTPWLEMLARGNSGAHILVARRSGHFRLPPATTQPIIMVGPGTGVAPFIGFLEQRAVEDSSAIGSAWLFFGCRSPTRDHLFRAELDKWIDSAVLSRLSLCFSRDAAARDAADADVYVQDALKRHWEEVAELVVEKKALVFVCGDAKGMGRDVNEALADILCRYAAKHPDALPKLGVEPTKNDLDDQQEAMTKVQALQVLMRLASEKRYLRDLWA</sequence>
<evidence type="ECO:0000256" key="1">
    <source>
        <dbReference type="ARBA" id="ARBA00001917"/>
    </source>
</evidence>
<dbReference type="Gene3D" id="1.20.990.10">
    <property type="entry name" value="NADPH-cytochrome p450 Reductase, Chain A, domain 3"/>
    <property type="match status" value="1"/>
</dbReference>
<keyword evidence="16" id="KW-1185">Reference proteome</keyword>
<dbReference type="FunFam" id="3.40.50.360:FF:000059">
    <property type="entry name" value="5-methyltetrahydrofolate-homocysteine methyltransferase reductase"/>
    <property type="match status" value="1"/>
</dbReference>
<evidence type="ECO:0000256" key="4">
    <source>
        <dbReference type="ARBA" id="ARBA00022630"/>
    </source>
</evidence>
<evidence type="ECO:0000313" key="16">
    <source>
        <dbReference type="Proteomes" id="UP001145021"/>
    </source>
</evidence>
<protein>
    <recommendedName>
        <fullName evidence="12">Methionine synthase reductase</fullName>
        <ecNumber evidence="11">1.16.1.8</ecNumber>
    </recommendedName>
</protein>
<dbReference type="GO" id="GO:0030586">
    <property type="term" value="F:[methionine synthase] reductase (NADPH) activity"/>
    <property type="evidence" value="ECO:0007669"/>
    <property type="project" value="UniProtKB-EC"/>
</dbReference>
<dbReference type="InterPro" id="IPR029039">
    <property type="entry name" value="Flavoprotein-like_sf"/>
</dbReference>
<keyword evidence="9" id="KW-0560">Oxidoreductase</keyword>
<comment type="cofactor">
    <cofactor evidence="1">
        <name>FMN</name>
        <dbReference type="ChEBI" id="CHEBI:58210"/>
    </cofactor>
</comment>
<dbReference type="InterPro" id="IPR023173">
    <property type="entry name" value="NADPH_Cyt_P450_Rdtase_alpha"/>
</dbReference>
<accession>A0A9W7XQ56</accession>
<proteinExistence type="predicted"/>
<dbReference type="GO" id="GO:0050660">
    <property type="term" value="F:flavin adenine dinucleotide binding"/>
    <property type="evidence" value="ECO:0007669"/>
    <property type="project" value="TreeGrafter"/>
</dbReference>
<dbReference type="SUPFAM" id="SSF52343">
    <property type="entry name" value="Ferredoxin reductase-like, C-terminal NADP-linked domain"/>
    <property type="match status" value="1"/>
</dbReference>
<evidence type="ECO:0000256" key="3">
    <source>
        <dbReference type="ARBA" id="ARBA00022605"/>
    </source>
</evidence>
<dbReference type="Pfam" id="PF00175">
    <property type="entry name" value="NAD_binding_1"/>
    <property type="match status" value="1"/>
</dbReference>
<evidence type="ECO:0000256" key="5">
    <source>
        <dbReference type="ARBA" id="ARBA00022643"/>
    </source>
</evidence>
<feature type="domain" description="FAD-binding FR-type" evidence="14">
    <location>
        <begin position="270"/>
        <end position="523"/>
    </location>
</feature>
<evidence type="ECO:0000256" key="6">
    <source>
        <dbReference type="ARBA" id="ARBA00022691"/>
    </source>
</evidence>
<dbReference type="PANTHER" id="PTHR19384:SF84">
    <property type="entry name" value="METHIONINE SYNTHASE REDUCTASE"/>
    <property type="match status" value="1"/>
</dbReference>
<dbReference type="InterPro" id="IPR001709">
    <property type="entry name" value="Flavoprot_Pyr_Nucl_cyt_Rdtase"/>
</dbReference>
<organism evidence="15 16">
    <name type="scientific">Coemansia asiatica</name>
    <dbReference type="NCBI Taxonomy" id="1052880"/>
    <lineage>
        <taxon>Eukaryota</taxon>
        <taxon>Fungi</taxon>
        <taxon>Fungi incertae sedis</taxon>
        <taxon>Zoopagomycota</taxon>
        <taxon>Kickxellomycotina</taxon>
        <taxon>Kickxellomycetes</taxon>
        <taxon>Kickxellales</taxon>
        <taxon>Kickxellaceae</taxon>
        <taxon>Coemansia</taxon>
    </lineage>
</organism>
<dbReference type="InterPro" id="IPR001094">
    <property type="entry name" value="Flavdoxin-like"/>
</dbReference>
<dbReference type="PROSITE" id="PS50902">
    <property type="entry name" value="FLAVODOXIN_LIKE"/>
    <property type="match status" value="1"/>
</dbReference>
<evidence type="ECO:0000256" key="12">
    <source>
        <dbReference type="ARBA" id="ARBA00040659"/>
    </source>
</evidence>
<dbReference type="PRINTS" id="PR00371">
    <property type="entry name" value="FPNCR"/>
</dbReference>
<dbReference type="Proteomes" id="UP001145021">
    <property type="component" value="Unassembled WGS sequence"/>
</dbReference>
<dbReference type="InterPro" id="IPR008254">
    <property type="entry name" value="Flavodoxin/NO_synth"/>
</dbReference>
<evidence type="ECO:0000313" key="15">
    <source>
        <dbReference type="EMBL" id="KAJ1647288.1"/>
    </source>
</evidence>
<evidence type="ECO:0000256" key="9">
    <source>
        <dbReference type="ARBA" id="ARBA00023002"/>
    </source>
</evidence>
<evidence type="ECO:0000256" key="11">
    <source>
        <dbReference type="ARBA" id="ARBA00039088"/>
    </source>
</evidence>
<keyword evidence="10" id="KW-0486">Methionine biosynthesis</keyword>
<keyword evidence="4" id="KW-0285">Flavoprotein</keyword>
<dbReference type="PROSITE" id="PS51384">
    <property type="entry name" value="FAD_FR"/>
    <property type="match status" value="1"/>
</dbReference>
<dbReference type="EMBL" id="JANBOH010000034">
    <property type="protein sequence ID" value="KAJ1647288.1"/>
    <property type="molecule type" value="Genomic_DNA"/>
</dbReference>
<keyword evidence="3" id="KW-0028">Amino-acid biosynthesis</keyword>
<dbReference type="PANTHER" id="PTHR19384">
    <property type="entry name" value="NITRIC OXIDE SYNTHASE-RELATED"/>
    <property type="match status" value="1"/>
</dbReference>
<dbReference type="GO" id="GO:0010181">
    <property type="term" value="F:FMN binding"/>
    <property type="evidence" value="ECO:0007669"/>
    <property type="project" value="InterPro"/>
</dbReference>
<reference evidence="15" key="1">
    <citation type="submission" date="2022-07" db="EMBL/GenBank/DDBJ databases">
        <title>Phylogenomic reconstructions and comparative analyses of Kickxellomycotina fungi.</title>
        <authorList>
            <person name="Reynolds N.K."/>
            <person name="Stajich J.E."/>
            <person name="Barry K."/>
            <person name="Grigoriev I.V."/>
            <person name="Crous P."/>
            <person name="Smith M.E."/>
        </authorList>
    </citation>
    <scope>NUCLEOTIDE SEQUENCE</scope>
    <source>
        <strain evidence="15">NBRC 105413</strain>
    </source>
</reference>
<comment type="caution">
    <text evidence="15">The sequence shown here is derived from an EMBL/GenBank/DDBJ whole genome shotgun (WGS) entry which is preliminary data.</text>
</comment>
<evidence type="ECO:0000259" key="13">
    <source>
        <dbReference type="PROSITE" id="PS50902"/>
    </source>
</evidence>
<comment type="cofactor">
    <cofactor evidence="2">
        <name>FAD</name>
        <dbReference type="ChEBI" id="CHEBI:57692"/>
    </cofactor>
</comment>
<keyword evidence="8" id="KW-0521">NADP</keyword>
<keyword evidence="7" id="KW-0274">FAD</keyword>
<evidence type="ECO:0000256" key="2">
    <source>
        <dbReference type="ARBA" id="ARBA00001974"/>
    </source>
</evidence>
<dbReference type="GO" id="GO:0005829">
    <property type="term" value="C:cytosol"/>
    <property type="evidence" value="ECO:0007669"/>
    <property type="project" value="TreeGrafter"/>
</dbReference>
<keyword evidence="5" id="KW-0288">FMN</keyword>
<name>A0A9W7XQ56_9FUNG</name>
<gene>
    <name evidence="15" type="ORF">LPJ64_001334</name>
</gene>
<dbReference type="SUPFAM" id="SSF63380">
    <property type="entry name" value="Riboflavin synthase domain-like"/>
    <property type="match status" value="1"/>
</dbReference>
<evidence type="ECO:0000256" key="8">
    <source>
        <dbReference type="ARBA" id="ARBA00022857"/>
    </source>
</evidence>
<dbReference type="InterPro" id="IPR017938">
    <property type="entry name" value="Riboflavin_synthase-like_b-brl"/>
</dbReference>
<dbReference type="Gene3D" id="2.40.30.10">
    <property type="entry name" value="Translation factors"/>
    <property type="match status" value="1"/>
</dbReference>
<dbReference type="Pfam" id="PF00258">
    <property type="entry name" value="Flavodoxin_1"/>
    <property type="match status" value="1"/>
</dbReference>
<dbReference type="InterPro" id="IPR003097">
    <property type="entry name" value="CysJ-like_FAD-binding"/>
</dbReference>
<dbReference type="EC" id="1.16.1.8" evidence="11"/>
<dbReference type="Gene3D" id="3.40.50.80">
    <property type="entry name" value="Nucleotide-binding domain of ferredoxin-NADP reductase (FNR) module"/>
    <property type="match status" value="1"/>
</dbReference>
<dbReference type="SUPFAM" id="SSF52218">
    <property type="entry name" value="Flavoproteins"/>
    <property type="match status" value="1"/>
</dbReference>
<dbReference type="FunFam" id="1.20.990.10:FF:000007">
    <property type="entry name" value="Methionine synthase reductase"/>
    <property type="match status" value="1"/>
</dbReference>
<feature type="domain" description="Flavodoxin-like" evidence="13">
    <location>
        <begin position="10"/>
        <end position="152"/>
    </location>
</feature>